<keyword evidence="4 5" id="KW-0472">Membrane</keyword>
<gene>
    <name evidence="7" type="ORF">SAMN04488508_101889</name>
</gene>
<dbReference type="AlphaFoldDB" id="A0A1M6BKM9"/>
<dbReference type="SUPFAM" id="SSF56601">
    <property type="entry name" value="beta-lactamase/transpeptidase-like"/>
    <property type="match status" value="1"/>
</dbReference>
<dbReference type="InterPro" id="IPR050789">
    <property type="entry name" value="Diverse_Enzym_Activities"/>
</dbReference>
<evidence type="ECO:0000256" key="4">
    <source>
        <dbReference type="ARBA" id="ARBA00023136"/>
    </source>
</evidence>
<dbReference type="EMBL" id="FQYP01000001">
    <property type="protein sequence ID" value="SHI49340.1"/>
    <property type="molecule type" value="Genomic_DNA"/>
</dbReference>
<dbReference type="SUPFAM" id="SSF47413">
    <property type="entry name" value="lambda repressor-like DNA-binding domains"/>
    <property type="match status" value="1"/>
</dbReference>
<dbReference type="PROSITE" id="PS50943">
    <property type="entry name" value="HTH_CROC1"/>
    <property type="match status" value="1"/>
</dbReference>
<accession>A0A1M6BKM9</accession>
<feature type="transmembrane region" description="Helical" evidence="5">
    <location>
        <begin position="121"/>
        <end position="140"/>
    </location>
</feature>
<dbReference type="OrthoDB" id="1357763at2"/>
<name>A0A1M6BKM9_9FLAO</name>
<evidence type="ECO:0000313" key="8">
    <source>
        <dbReference type="Proteomes" id="UP000184432"/>
    </source>
</evidence>
<dbReference type="Pfam" id="PF00144">
    <property type="entry name" value="Beta-lactamase"/>
    <property type="match status" value="1"/>
</dbReference>
<dbReference type="PANTHER" id="PTHR43283:SF18">
    <property type="match status" value="1"/>
</dbReference>
<proteinExistence type="predicted"/>
<protein>
    <submittedName>
        <fullName evidence="7">CubicO group peptidase, beta-lactamase class C family</fullName>
    </submittedName>
</protein>
<feature type="transmembrane region" description="Helical" evidence="5">
    <location>
        <begin position="146"/>
        <end position="170"/>
    </location>
</feature>
<feature type="transmembrane region" description="Helical" evidence="5">
    <location>
        <begin position="79"/>
        <end position="100"/>
    </location>
</feature>
<dbReference type="InterPro" id="IPR012338">
    <property type="entry name" value="Beta-lactam/transpept-like"/>
</dbReference>
<keyword evidence="3 5" id="KW-1133">Transmembrane helix</keyword>
<dbReference type="GO" id="GO:0003677">
    <property type="term" value="F:DNA binding"/>
    <property type="evidence" value="ECO:0007669"/>
    <property type="project" value="InterPro"/>
</dbReference>
<dbReference type="InterPro" id="IPR001387">
    <property type="entry name" value="Cro/C1-type_HTH"/>
</dbReference>
<dbReference type="SMART" id="SM00530">
    <property type="entry name" value="HTH_XRE"/>
    <property type="match status" value="1"/>
</dbReference>
<dbReference type="Gene3D" id="3.40.710.10">
    <property type="entry name" value="DD-peptidase/beta-lactamase superfamily"/>
    <property type="match status" value="1"/>
</dbReference>
<dbReference type="Gene3D" id="1.10.260.40">
    <property type="entry name" value="lambda repressor-like DNA-binding domains"/>
    <property type="match status" value="1"/>
</dbReference>
<evidence type="ECO:0000256" key="1">
    <source>
        <dbReference type="ARBA" id="ARBA00004141"/>
    </source>
</evidence>
<dbReference type="STRING" id="570521.SAMN04488508_101889"/>
<dbReference type="Proteomes" id="UP000184432">
    <property type="component" value="Unassembled WGS sequence"/>
</dbReference>
<feature type="domain" description="HTH cro/C1-type" evidence="6">
    <location>
        <begin position="10"/>
        <end position="64"/>
    </location>
</feature>
<dbReference type="InterPro" id="IPR001466">
    <property type="entry name" value="Beta-lactam-related"/>
</dbReference>
<evidence type="ECO:0000259" key="6">
    <source>
        <dbReference type="PROSITE" id="PS50943"/>
    </source>
</evidence>
<evidence type="ECO:0000256" key="3">
    <source>
        <dbReference type="ARBA" id="ARBA00022989"/>
    </source>
</evidence>
<reference evidence="8" key="1">
    <citation type="submission" date="2016-11" db="EMBL/GenBank/DDBJ databases">
        <authorList>
            <person name="Varghese N."/>
            <person name="Submissions S."/>
        </authorList>
    </citation>
    <scope>NUCLEOTIDE SEQUENCE [LARGE SCALE GENOMIC DNA]</scope>
    <source>
        <strain evidence="8">DSM 22623</strain>
    </source>
</reference>
<dbReference type="CDD" id="cd00093">
    <property type="entry name" value="HTH_XRE"/>
    <property type="match status" value="1"/>
</dbReference>
<dbReference type="RefSeq" id="WP_073314248.1">
    <property type="nucleotide sequence ID" value="NZ_FQYP01000001.1"/>
</dbReference>
<evidence type="ECO:0000313" key="7">
    <source>
        <dbReference type="EMBL" id="SHI49340.1"/>
    </source>
</evidence>
<sequence>MNDQSIAKNLLYQRKKKGYTQEELSVKTTVTIRTIQRIEKGEVRPHLQTIKLLANALEIEVEDLLVIENPKEEDIQKKWLLLMHGVPILGMVIPLCNILIPLFLWIHKREDNKVYDQHGRAIVNFQITMTILFALSFIALVTIQRIGFLLFIAVIPYTLIVMIINLVSAINSQKCYYPPSIPFLRRKTNNLKNLGILLVLTTFLITGCNGKSPITDSVTRLDGSTISKDSLTIKINQLLQKANVHGAAVTVLNDNKISYRKVFGYKNYEKKEFLTDSSNIYGASFSKSVFAVLVMKLVEENIIDLDTPLESYLPKKIYEYKPLTRWHDDFSDLKNDSLYHKITARMCLNHTTGFNNYRWFEEDQKLRVNFEPGSKYGYSGEGYIYLQVVLEKILNRSLEDLAQEKIFTPLGMNNSSYQWNTKFEKDFAYGHSSSGGTHPKDIDNEPRGGGTLETSAIDYSLFLEAVLQQKIISQDSWNKIFTPQIRIRSERHFGPYSSRTTDTYDAIHLSSGLGWNLFTTPYGIGAFKGGHSDDGFQHYSIVFPSSKKGIMIMTNSDNGNTIFKELLEVALGDTFTPWKWNNYIPYDVD</sequence>
<evidence type="ECO:0000256" key="2">
    <source>
        <dbReference type="ARBA" id="ARBA00022692"/>
    </source>
</evidence>
<evidence type="ECO:0000256" key="5">
    <source>
        <dbReference type="SAM" id="Phobius"/>
    </source>
</evidence>
<organism evidence="7 8">
    <name type="scientific">Aquimarina spongiae</name>
    <dbReference type="NCBI Taxonomy" id="570521"/>
    <lineage>
        <taxon>Bacteria</taxon>
        <taxon>Pseudomonadati</taxon>
        <taxon>Bacteroidota</taxon>
        <taxon>Flavobacteriia</taxon>
        <taxon>Flavobacteriales</taxon>
        <taxon>Flavobacteriaceae</taxon>
        <taxon>Aquimarina</taxon>
    </lineage>
</organism>
<dbReference type="Pfam" id="PF01381">
    <property type="entry name" value="HTH_3"/>
    <property type="match status" value="1"/>
</dbReference>
<dbReference type="InterPro" id="IPR010982">
    <property type="entry name" value="Lambda_DNA-bd_dom_sf"/>
</dbReference>
<keyword evidence="2 5" id="KW-0812">Transmembrane</keyword>
<keyword evidence="8" id="KW-1185">Reference proteome</keyword>
<comment type="subcellular location">
    <subcellularLocation>
        <location evidence="1">Membrane</location>
        <topology evidence="1">Multi-pass membrane protein</topology>
    </subcellularLocation>
</comment>
<dbReference type="InterPro" id="IPR019109">
    <property type="entry name" value="MamF_MmsF"/>
</dbReference>
<dbReference type="Pfam" id="PF09685">
    <property type="entry name" value="MamF_MmsF"/>
    <property type="match status" value="1"/>
</dbReference>
<dbReference type="PANTHER" id="PTHR43283">
    <property type="entry name" value="BETA-LACTAMASE-RELATED"/>
    <property type="match status" value="1"/>
</dbReference>